<keyword evidence="13" id="KW-0175">Coiled coil</keyword>
<evidence type="ECO:0000256" key="10">
    <source>
        <dbReference type="ARBA" id="ARBA00023163"/>
    </source>
</evidence>
<evidence type="ECO:0000256" key="12">
    <source>
        <dbReference type="ARBA" id="ARBA00023242"/>
    </source>
</evidence>
<dbReference type="InterPro" id="IPR046347">
    <property type="entry name" value="bZIP_sf"/>
</dbReference>
<keyword evidence="9" id="KW-0472">Membrane</keyword>
<keyword evidence="10" id="KW-0804">Transcription</keyword>
<feature type="region of interest" description="Disordered" evidence="14">
    <location>
        <begin position="79"/>
        <end position="113"/>
    </location>
</feature>
<gene>
    <name evidence="16" type="primary">Atf6</name>
    <name evidence="16" type="ORF">POSRUF_R04389</name>
</gene>
<dbReference type="GO" id="GO:0000978">
    <property type="term" value="F:RNA polymerase II cis-regulatory region sequence-specific DNA binding"/>
    <property type="evidence" value="ECO:0007669"/>
    <property type="project" value="TreeGrafter"/>
</dbReference>
<keyword evidence="6" id="KW-1133">Transmembrane helix</keyword>
<feature type="non-terminal residue" evidence="16">
    <location>
        <position position="609"/>
    </location>
</feature>
<dbReference type="Gene3D" id="1.20.5.170">
    <property type="match status" value="1"/>
</dbReference>
<keyword evidence="8" id="KW-0238">DNA-binding</keyword>
<evidence type="ECO:0000256" key="5">
    <source>
        <dbReference type="ARBA" id="ARBA00022824"/>
    </source>
</evidence>
<keyword evidence="5" id="KW-0256">Endoplasmic reticulum</keyword>
<dbReference type="PROSITE" id="PS50217">
    <property type="entry name" value="BZIP"/>
    <property type="match status" value="1"/>
</dbReference>
<dbReference type="GO" id="GO:0005634">
    <property type="term" value="C:nucleus"/>
    <property type="evidence" value="ECO:0007669"/>
    <property type="project" value="UniProtKB-SubCell"/>
</dbReference>
<evidence type="ECO:0000313" key="16">
    <source>
        <dbReference type="EMBL" id="NXS30532.1"/>
    </source>
</evidence>
<evidence type="ECO:0000256" key="1">
    <source>
        <dbReference type="ARBA" id="ARBA00004123"/>
    </source>
</evidence>
<evidence type="ECO:0000256" key="14">
    <source>
        <dbReference type="SAM" id="MobiDB-lite"/>
    </source>
</evidence>
<reference evidence="16 17" key="1">
    <citation type="submission" date="2019-09" db="EMBL/GenBank/DDBJ databases">
        <title>Bird 10,000 Genomes (B10K) Project - Family phase.</title>
        <authorList>
            <person name="Zhang G."/>
        </authorList>
    </citation>
    <scope>NUCLEOTIDE SEQUENCE [LARGE SCALE GENOMIC DNA]</scope>
    <source>
        <strain evidence="16">B10K-DU-002-71</strain>
        <tissue evidence="16">Muscle</tissue>
    </source>
</reference>
<evidence type="ECO:0000256" key="11">
    <source>
        <dbReference type="ARBA" id="ARBA00023230"/>
    </source>
</evidence>
<protein>
    <submittedName>
        <fullName evidence="16">ATF6A factor</fullName>
    </submittedName>
</protein>
<keyword evidence="11" id="KW-0834">Unfolded protein response</keyword>
<evidence type="ECO:0000259" key="15">
    <source>
        <dbReference type="PROSITE" id="PS50217"/>
    </source>
</evidence>
<accession>A0A7L2T9F9</accession>
<sequence length="609" mass="67472">ENDLYNFQFDLDLMSWDSDLWNITGHAYADANVKTEPLSPAASNCSVPSPSAVDSPVQNVPDDMDFSCSSQMSPISLYSKSCRSPASPEGEGGKKPPVSISSRSGMRDKKCGQTVSRPLIQPKPLLPAVPEAQANIGIPAKTIIIQTLPTLVPLPKNQPVVNIQPAPPKGQSMVLPQPAVVQLQASGVLPASQPVIAVTGGATPLQNHTVNALPPAPANGSASGKIPVTKPLLQSSTPGVGLDLNVLRRQQRMIKNRESAFQSRKKKKEYMLGLEARLEAALLENEKLKKENSTLKRQLDEVVLENQKLKVSSPKRRTLCVMVILAFIMLNYASFEGLTENIGCLIRIVTHLFQRSHGSSCNVYGSAGVSAHSLHLVKGYDRSVPDNKALMIVSEEPLLYIPPPPCRPLINRTESLRLNHELRGWVHRHEVERTRSRRLSNSQQQQKARVTQSSLSDKGDSQLMAMPYTDTSLSRNSGNELQVYYASPRSYQDFFEAIHRREDTFYVVSFRRDHLLLPATTHNKTRRPKMSIVLPAVNINENVINGQDYEVMMQIDCEVMDTRILHIKSSSVPPYLREQRRNHTGTFYSSSPSVPETPHALRAIVKSLQ</sequence>
<evidence type="ECO:0000256" key="2">
    <source>
        <dbReference type="ARBA" id="ARBA00004389"/>
    </source>
</evidence>
<dbReference type="SMART" id="SM00338">
    <property type="entry name" value="BRLZ"/>
    <property type="match status" value="1"/>
</dbReference>
<dbReference type="PROSITE" id="PS00036">
    <property type="entry name" value="BZIP_BASIC"/>
    <property type="match status" value="1"/>
</dbReference>
<feature type="compositionally biased region" description="Polar residues" evidence="14">
    <location>
        <begin position="447"/>
        <end position="456"/>
    </location>
</feature>
<evidence type="ECO:0000256" key="8">
    <source>
        <dbReference type="ARBA" id="ARBA00023125"/>
    </source>
</evidence>
<keyword evidence="17" id="KW-1185">Reference proteome</keyword>
<comment type="similarity">
    <text evidence="3">Belongs to the bZIP family. ATF subfamily.</text>
</comment>
<feature type="non-terminal residue" evidence="16">
    <location>
        <position position="1"/>
    </location>
</feature>
<dbReference type="GO" id="GO:0030968">
    <property type="term" value="P:endoplasmic reticulum unfolded protein response"/>
    <property type="evidence" value="ECO:0007669"/>
    <property type="project" value="TreeGrafter"/>
</dbReference>
<feature type="region of interest" description="Disordered" evidence="14">
    <location>
        <begin position="433"/>
        <end position="462"/>
    </location>
</feature>
<dbReference type="SUPFAM" id="SSF57959">
    <property type="entry name" value="Leucine zipper domain"/>
    <property type="match status" value="1"/>
</dbReference>
<dbReference type="CDD" id="cd14700">
    <property type="entry name" value="bZIP_ATF6"/>
    <property type="match status" value="1"/>
</dbReference>
<dbReference type="InterPro" id="IPR051882">
    <property type="entry name" value="ATF_bZIP_TF"/>
</dbReference>
<feature type="coiled-coil region" evidence="13">
    <location>
        <begin position="271"/>
        <end position="305"/>
    </location>
</feature>
<comment type="caution">
    <text evidence="16">The sequence shown here is derived from an EMBL/GenBank/DDBJ whole genome shotgun (WGS) entry which is preliminary data.</text>
</comment>
<dbReference type="Proteomes" id="UP000583496">
    <property type="component" value="Unassembled WGS sequence"/>
</dbReference>
<evidence type="ECO:0000256" key="13">
    <source>
        <dbReference type="SAM" id="Coils"/>
    </source>
</evidence>
<dbReference type="Pfam" id="PF00170">
    <property type="entry name" value="bZIP_1"/>
    <property type="match status" value="1"/>
</dbReference>
<evidence type="ECO:0000256" key="6">
    <source>
        <dbReference type="ARBA" id="ARBA00022989"/>
    </source>
</evidence>
<evidence type="ECO:0000313" key="17">
    <source>
        <dbReference type="Proteomes" id="UP000583496"/>
    </source>
</evidence>
<evidence type="ECO:0000256" key="7">
    <source>
        <dbReference type="ARBA" id="ARBA00023015"/>
    </source>
</evidence>
<dbReference type="PANTHER" id="PTHR46164:SF1">
    <property type="entry name" value="CYCLIC AMP-DEPENDENT TRANSCRIPTION FACTOR ATF-6 ALPHA"/>
    <property type="match status" value="1"/>
</dbReference>
<dbReference type="PANTHER" id="PTHR46164">
    <property type="entry name" value="ATF6, ISOFORM C"/>
    <property type="match status" value="1"/>
</dbReference>
<proteinExistence type="inferred from homology"/>
<dbReference type="InterPro" id="IPR004827">
    <property type="entry name" value="bZIP"/>
</dbReference>
<evidence type="ECO:0000256" key="4">
    <source>
        <dbReference type="ARBA" id="ARBA00022692"/>
    </source>
</evidence>
<feature type="region of interest" description="Disordered" evidence="14">
    <location>
        <begin position="38"/>
        <end position="65"/>
    </location>
</feature>
<organism evidence="16 17">
    <name type="scientific">Pomatostomus ruficeps</name>
    <name type="common">Chestnut-crowned babbler</name>
    <dbReference type="NCBI Taxonomy" id="9176"/>
    <lineage>
        <taxon>Eukaryota</taxon>
        <taxon>Metazoa</taxon>
        <taxon>Chordata</taxon>
        <taxon>Craniata</taxon>
        <taxon>Vertebrata</taxon>
        <taxon>Euteleostomi</taxon>
        <taxon>Archelosauria</taxon>
        <taxon>Archosauria</taxon>
        <taxon>Dinosauria</taxon>
        <taxon>Saurischia</taxon>
        <taxon>Theropoda</taxon>
        <taxon>Coelurosauria</taxon>
        <taxon>Aves</taxon>
        <taxon>Neognathae</taxon>
        <taxon>Neoaves</taxon>
        <taxon>Telluraves</taxon>
        <taxon>Australaves</taxon>
        <taxon>Passeriformes</taxon>
        <taxon>Sylvioidea</taxon>
        <taxon>Timaliidae</taxon>
        <taxon>Pomatostomus</taxon>
    </lineage>
</organism>
<dbReference type="FunFam" id="1.20.5.170:FF:000041">
    <property type="entry name" value="Cyclic AMP-dependent transcription factor ATF-6 beta"/>
    <property type="match status" value="1"/>
</dbReference>
<dbReference type="AlphaFoldDB" id="A0A7L2T9F9"/>
<name>A0A7L2T9F9_POMRU</name>
<dbReference type="EMBL" id="VYZT01023625">
    <property type="protein sequence ID" value="NXS30532.1"/>
    <property type="molecule type" value="Genomic_DNA"/>
</dbReference>
<evidence type="ECO:0000256" key="3">
    <source>
        <dbReference type="ARBA" id="ARBA00009050"/>
    </source>
</evidence>
<dbReference type="OrthoDB" id="644067at2759"/>
<keyword evidence="7" id="KW-0805">Transcription regulation</keyword>
<keyword evidence="12" id="KW-0539">Nucleus</keyword>
<dbReference type="GO" id="GO:0000981">
    <property type="term" value="F:DNA-binding transcription factor activity, RNA polymerase II-specific"/>
    <property type="evidence" value="ECO:0007669"/>
    <property type="project" value="TreeGrafter"/>
</dbReference>
<feature type="domain" description="BZIP" evidence="15">
    <location>
        <begin position="246"/>
        <end position="309"/>
    </location>
</feature>
<comment type="subcellular location">
    <subcellularLocation>
        <location evidence="2">Endoplasmic reticulum membrane</location>
        <topology evidence="2">Single-pass membrane protein</topology>
    </subcellularLocation>
    <subcellularLocation>
        <location evidence="1">Nucleus</location>
    </subcellularLocation>
</comment>
<feature type="compositionally biased region" description="Low complexity" evidence="14">
    <location>
        <begin position="46"/>
        <end position="57"/>
    </location>
</feature>
<dbReference type="GO" id="GO:0005789">
    <property type="term" value="C:endoplasmic reticulum membrane"/>
    <property type="evidence" value="ECO:0007669"/>
    <property type="project" value="UniProtKB-SubCell"/>
</dbReference>
<keyword evidence="4" id="KW-0812">Transmembrane</keyword>
<evidence type="ECO:0000256" key="9">
    <source>
        <dbReference type="ARBA" id="ARBA00023136"/>
    </source>
</evidence>